<dbReference type="InterPro" id="IPR000086">
    <property type="entry name" value="NUDIX_hydrolase_dom"/>
</dbReference>
<reference evidence="7" key="1">
    <citation type="journal article" date="2019" name="Int. J. Syst. Evol. Microbiol.">
        <title>The Global Catalogue of Microorganisms (GCM) 10K type strain sequencing project: providing services to taxonomists for standard genome sequencing and annotation.</title>
        <authorList>
            <consortium name="The Broad Institute Genomics Platform"/>
            <consortium name="The Broad Institute Genome Sequencing Center for Infectious Disease"/>
            <person name="Wu L."/>
            <person name="Ma J."/>
        </authorList>
    </citation>
    <scope>NUCLEOTIDE SEQUENCE [LARGE SCALE GENOMIC DNA]</scope>
    <source>
        <strain evidence="7">JCM 9687</strain>
    </source>
</reference>
<comment type="caution">
    <text evidence="6">The sequence shown here is derived from an EMBL/GenBank/DDBJ whole genome shotgun (WGS) entry which is preliminary data.</text>
</comment>
<keyword evidence="3 4" id="KW-0378">Hydrolase</keyword>
<dbReference type="Pfam" id="PF00293">
    <property type="entry name" value="NUDIX"/>
    <property type="match status" value="1"/>
</dbReference>
<name>A0ABP6RUH9_9PSEU</name>
<evidence type="ECO:0000256" key="1">
    <source>
        <dbReference type="ARBA" id="ARBA00001946"/>
    </source>
</evidence>
<keyword evidence="7" id="KW-1185">Reference proteome</keyword>
<organism evidence="6 7">
    <name type="scientific">Saccharopolyspora gregorii</name>
    <dbReference type="NCBI Taxonomy" id="33914"/>
    <lineage>
        <taxon>Bacteria</taxon>
        <taxon>Bacillati</taxon>
        <taxon>Actinomycetota</taxon>
        <taxon>Actinomycetes</taxon>
        <taxon>Pseudonocardiales</taxon>
        <taxon>Pseudonocardiaceae</taxon>
        <taxon>Saccharopolyspora</taxon>
    </lineage>
</organism>
<feature type="domain" description="Nudix hydrolase" evidence="5">
    <location>
        <begin position="3"/>
        <end position="132"/>
    </location>
</feature>
<dbReference type="PROSITE" id="PS51462">
    <property type="entry name" value="NUDIX"/>
    <property type="match status" value="1"/>
</dbReference>
<dbReference type="PROSITE" id="PS00893">
    <property type="entry name" value="NUDIX_BOX"/>
    <property type="match status" value="1"/>
</dbReference>
<dbReference type="InterPro" id="IPR015797">
    <property type="entry name" value="NUDIX_hydrolase-like_dom_sf"/>
</dbReference>
<comment type="similarity">
    <text evidence="2 4">Belongs to the Nudix hydrolase family.</text>
</comment>
<dbReference type="RefSeq" id="WP_224956548.1">
    <property type="nucleotide sequence ID" value="NZ_BAAAYK010000038.1"/>
</dbReference>
<dbReference type="PANTHER" id="PTHR43046">
    <property type="entry name" value="GDP-MANNOSE MANNOSYL HYDROLASE"/>
    <property type="match status" value="1"/>
</dbReference>
<dbReference type="CDD" id="cd04683">
    <property type="entry name" value="NUDIX_Hydrolase"/>
    <property type="match status" value="1"/>
</dbReference>
<evidence type="ECO:0000256" key="3">
    <source>
        <dbReference type="ARBA" id="ARBA00022801"/>
    </source>
</evidence>
<evidence type="ECO:0000256" key="2">
    <source>
        <dbReference type="ARBA" id="ARBA00005582"/>
    </source>
</evidence>
<dbReference type="Gene3D" id="3.90.79.10">
    <property type="entry name" value="Nucleoside Triphosphate Pyrophosphohydrolase"/>
    <property type="match status" value="1"/>
</dbReference>
<gene>
    <name evidence="6" type="ORF">GCM10020366_42640</name>
</gene>
<dbReference type="EMBL" id="BAAAYK010000038">
    <property type="protein sequence ID" value="GAA3360878.1"/>
    <property type="molecule type" value="Genomic_DNA"/>
</dbReference>
<dbReference type="InterPro" id="IPR020084">
    <property type="entry name" value="NUDIX_hydrolase_CS"/>
</dbReference>
<proteinExistence type="inferred from homology"/>
<protein>
    <recommendedName>
        <fullName evidence="5">Nudix hydrolase domain-containing protein</fullName>
    </recommendedName>
</protein>
<dbReference type="SUPFAM" id="SSF55811">
    <property type="entry name" value="Nudix"/>
    <property type="match status" value="1"/>
</dbReference>
<evidence type="ECO:0000256" key="4">
    <source>
        <dbReference type="RuleBase" id="RU003476"/>
    </source>
</evidence>
<dbReference type="InterPro" id="IPR020476">
    <property type="entry name" value="Nudix_hydrolase"/>
</dbReference>
<accession>A0ABP6RUH9</accession>
<evidence type="ECO:0000313" key="7">
    <source>
        <dbReference type="Proteomes" id="UP001500483"/>
    </source>
</evidence>
<evidence type="ECO:0000259" key="5">
    <source>
        <dbReference type="PROSITE" id="PS51462"/>
    </source>
</evidence>
<comment type="cofactor">
    <cofactor evidence="1">
        <name>Mg(2+)</name>
        <dbReference type="ChEBI" id="CHEBI:18420"/>
    </cofactor>
</comment>
<dbReference type="PRINTS" id="PR00502">
    <property type="entry name" value="NUDIXFAMILY"/>
</dbReference>
<sequence>MPDRHLVDAHVALLRGSRVLLSKRRGDAFDGCWHLPSGKVDAGEDVLSAAVREADEEVGVRIDPADLVHVHSVHITGPGQEPRFGFFFRTSRWSGEPVNREPEKCHELGWFELDALPEPMIGYAAVGLRALGGGPAFSVHGWE</sequence>
<dbReference type="PANTHER" id="PTHR43046:SF16">
    <property type="entry name" value="ADP-RIBOSE PYROPHOSPHATASE YJHB-RELATED"/>
    <property type="match status" value="1"/>
</dbReference>
<dbReference type="Proteomes" id="UP001500483">
    <property type="component" value="Unassembled WGS sequence"/>
</dbReference>
<evidence type="ECO:0000313" key="6">
    <source>
        <dbReference type="EMBL" id="GAA3360878.1"/>
    </source>
</evidence>